<dbReference type="PANTHER" id="PTHR43466">
    <property type="entry name" value="2-OXO-4-HYDROXY-4-CARBOXY-5-UREIDOIMIDAZOLINE DECARBOXYLASE-RELATED"/>
    <property type="match status" value="1"/>
</dbReference>
<dbReference type="RefSeq" id="WP_378129842.1">
    <property type="nucleotide sequence ID" value="NZ_JBHSMI010000008.1"/>
</dbReference>
<evidence type="ECO:0000313" key="9">
    <source>
        <dbReference type="Proteomes" id="UP001596113"/>
    </source>
</evidence>
<evidence type="ECO:0000313" key="8">
    <source>
        <dbReference type="EMBL" id="MFC5401902.1"/>
    </source>
</evidence>
<accession>A0ABW0HS87</accession>
<dbReference type="NCBIfam" id="TIGR03164">
    <property type="entry name" value="UHCUDC"/>
    <property type="match status" value="1"/>
</dbReference>
<sequence>MTANAGIPISVVNHMEQEQFAETFGGVFEHAPWVAKDVWAHRPFYSCKQLHDQMMTLVRSASEDEVTAFFRGHPDLATRLEVMTPYSVTEQQGAGLSQLTQEEHDLFTGFNRTYTEKFGFPFIMAVRGKGKDEILAAMKIRIQHTVAEERQAALEEIAKVTAFRIGDLVAE</sequence>
<evidence type="ECO:0000256" key="4">
    <source>
        <dbReference type="ARBA" id="ARBA00022631"/>
    </source>
</evidence>
<keyword evidence="4" id="KW-0659">Purine metabolism</keyword>
<dbReference type="Proteomes" id="UP001596113">
    <property type="component" value="Unassembled WGS sequence"/>
</dbReference>
<dbReference type="SUPFAM" id="SSF158694">
    <property type="entry name" value="UraD-Like"/>
    <property type="match status" value="1"/>
</dbReference>
<organism evidence="8 9">
    <name type="scientific">Cohnella soli</name>
    <dbReference type="NCBI Taxonomy" id="425005"/>
    <lineage>
        <taxon>Bacteria</taxon>
        <taxon>Bacillati</taxon>
        <taxon>Bacillota</taxon>
        <taxon>Bacilli</taxon>
        <taxon>Bacillales</taxon>
        <taxon>Paenibacillaceae</taxon>
        <taxon>Cohnella</taxon>
    </lineage>
</organism>
<evidence type="ECO:0000256" key="5">
    <source>
        <dbReference type="ARBA" id="ARBA00022793"/>
    </source>
</evidence>
<dbReference type="GO" id="GO:0051997">
    <property type="term" value="F:2-oxo-4-hydroxy-4-carboxy-5-ureidoimidazoline decarboxylase activity"/>
    <property type="evidence" value="ECO:0007669"/>
    <property type="project" value="UniProtKB-EC"/>
</dbReference>
<keyword evidence="9" id="KW-1185">Reference proteome</keyword>
<dbReference type="Pfam" id="PF09349">
    <property type="entry name" value="OHCU_decarbox"/>
    <property type="match status" value="1"/>
</dbReference>
<dbReference type="EMBL" id="JBHSMI010000008">
    <property type="protein sequence ID" value="MFC5401902.1"/>
    <property type="molecule type" value="Genomic_DNA"/>
</dbReference>
<evidence type="ECO:0000256" key="3">
    <source>
        <dbReference type="ARBA" id="ARBA00012257"/>
    </source>
</evidence>
<keyword evidence="6 8" id="KW-0456">Lyase</keyword>
<comment type="pathway">
    <text evidence="2">Purine metabolism; urate degradation; (S)-allantoin from urate: step 3/3.</text>
</comment>
<feature type="domain" description="Oxo-4-hydroxy-4-carboxy-5-ureidoimidazoline decarboxylase" evidence="7">
    <location>
        <begin position="13"/>
        <end position="165"/>
    </location>
</feature>
<comment type="catalytic activity">
    <reaction evidence="1">
        <text>5-hydroxy-2-oxo-4-ureido-2,5-dihydro-1H-imidazole-5-carboxylate + H(+) = (S)-allantoin + CO2</text>
        <dbReference type="Rhea" id="RHEA:26301"/>
        <dbReference type="ChEBI" id="CHEBI:15378"/>
        <dbReference type="ChEBI" id="CHEBI:15678"/>
        <dbReference type="ChEBI" id="CHEBI:16526"/>
        <dbReference type="ChEBI" id="CHEBI:58639"/>
        <dbReference type="EC" id="4.1.1.97"/>
    </reaction>
</comment>
<evidence type="ECO:0000259" key="7">
    <source>
        <dbReference type="Pfam" id="PF09349"/>
    </source>
</evidence>
<dbReference type="InterPro" id="IPR036778">
    <property type="entry name" value="OHCU_decarboxylase_sf"/>
</dbReference>
<comment type="caution">
    <text evidence="8">The sequence shown here is derived from an EMBL/GenBank/DDBJ whole genome shotgun (WGS) entry which is preliminary data.</text>
</comment>
<gene>
    <name evidence="8" type="primary">uraD</name>
    <name evidence="8" type="ORF">ACFPOF_04065</name>
</gene>
<dbReference type="PANTHER" id="PTHR43466:SF1">
    <property type="entry name" value="2-OXO-4-HYDROXY-4-CARBOXY-5-UREIDOIMIDAZOLINE DECARBOXYLASE-RELATED"/>
    <property type="match status" value="1"/>
</dbReference>
<keyword evidence="5" id="KW-0210">Decarboxylase</keyword>
<protein>
    <recommendedName>
        <fullName evidence="3">2-oxo-4-hydroxy-4-carboxy-5-ureidoimidazoline decarboxylase</fullName>
        <ecNumber evidence="3">4.1.1.97</ecNumber>
    </recommendedName>
</protein>
<evidence type="ECO:0000256" key="2">
    <source>
        <dbReference type="ARBA" id="ARBA00004754"/>
    </source>
</evidence>
<name>A0ABW0HS87_9BACL</name>
<evidence type="ECO:0000256" key="1">
    <source>
        <dbReference type="ARBA" id="ARBA00001163"/>
    </source>
</evidence>
<dbReference type="InterPro" id="IPR018020">
    <property type="entry name" value="OHCU_decarboxylase"/>
</dbReference>
<evidence type="ECO:0000256" key="6">
    <source>
        <dbReference type="ARBA" id="ARBA00023239"/>
    </source>
</evidence>
<dbReference type="Gene3D" id="1.10.3330.10">
    <property type="entry name" value="Oxo-4-hydroxy-4-carboxy-5-ureidoimidazoline decarboxylase"/>
    <property type="match status" value="1"/>
</dbReference>
<reference evidence="9" key="1">
    <citation type="journal article" date="2019" name="Int. J. Syst. Evol. Microbiol.">
        <title>The Global Catalogue of Microorganisms (GCM) 10K type strain sequencing project: providing services to taxonomists for standard genome sequencing and annotation.</title>
        <authorList>
            <consortium name="The Broad Institute Genomics Platform"/>
            <consortium name="The Broad Institute Genome Sequencing Center for Infectious Disease"/>
            <person name="Wu L."/>
            <person name="Ma J."/>
        </authorList>
    </citation>
    <scope>NUCLEOTIDE SEQUENCE [LARGE SCALE GENOMIC DNA]</scope>
    <source>
        <strain evidence="9">CGMCC 1.18575</strain>
    </source>
</reference>
<dbReference type="EC" id="4.1.1.97" evidence="3"/>
<dbReference type="InterPro" id="IPR017580">
    <property type="entry name" value="OHCU_decarboxylase-1"/>
</dbReference>
<proteinExistence type="predicted"/>